<gene>
    <name evidence="2" type="ORF">FJZ47_21570</name>
</gene>
<dbReference type="AlphaFoldDB" id="A0A937W7C2"/>
<name>A0A937W7C2_UNCTE</name>
<reference evidence="2" key="1">
    <citation type="submission" date="2019-03" db="EMBL/GenBank/DDBJ databases">
        <title>Lake Tanganyika Metagenome-Assembled Genomes (MAGs).</title>
        <authorList>
            <person name="Tran P."/>
        </authorList>
    </citation>
    <scope>NUCLEOTIDE SEQUENCE</scope>
    <source>
        <strain evidence="2">K_DeepCast_65m_m2_066</strain>
    </source>
</reference>
<keyword evidence="1" id="KW-0472">Membrane</keyword>
<keyword evidence="1" id="KW-0812">Transmembrane</keyword>
<feature type="transmembrane region" description="Helical" evidence="1">
    <location>
        <begin position="82"/>
        <end position="101"/>
    </location>
</feature>
<proteinExistence type="predicted"/>
<sequence>MRGFSSAMRGVLRTVRALYCGGGLVVSTPYEHGIGIQTLIQPDGDLLIRVLLAVLEQPTLWHLHMVQVEPTLATLSWCRRGVAWSAPLLATSGMLLVGGLMQYQALGTLPHQLVSMAASFLGTHFLIKALLRRAVRALVSRVQGTENHG</sequence>
<protein>
    <submittedName>
        <fullName evidence="2">Uncharacterized protein</fullName>
    </submittedName>
</protein>
<accession>A0A937W7C2</accession>
<organism evidence="2 3">
    <name type="scientific">Tectimicrobiota bacterium</name>
    <dbReference type="NCBI Taxonomy" id="2528274"/>
    <lineage>
        <taxon>Bacteria</taxon>
        <taxon>Pseudomonadati</taxon>
        <taxon>Nitrospinota/Tectimicrobiota group</taxon>
        <taxon>Candidatus Tectimicrobiota</taxon>
    </lineage>
</organism>
<keyword evidence="1" id="KW-1133">Transmembrane helix</keyword>
<feature type="transmembrane region" description="Helical" evidence="1">
    <location>
        <begin position="113"/>
        <end position="131"/>
    </location>
</feature>
<dbReference type="Proteomes" id="UP000712673">
    <property type="component" value="Unassembled WGS sequence"/>
</dbReference>
<dbReference type="EMBL" id="VGLS01000881">
    <property type="protein sequence ID" value="MBM3226361.1"/>
    <property type="molecule type" value="Genomic_DNA"/>
</dbReference>
<evidence type="ECO:0000313" key="3">
    <source>
        <dbReference type="Proteomes" id="UP000712673"/>
    </source>
</evidence>
<evidence type="ECO:0000256" key="1">
    <source>
        <dbReference type="SAM" id="Phobius"/>
    </source>
</evidence>
<comment type="caution">
    <text evidence="2">The sequence shown here is derived from an EMBL/GenBank/DDBJ whole genome shotgun (WGS) entry which is preliminary data.</text>
</comment>
<evidence type="ECO:0000313" key="2">
    <source>
        <dbReference type="EMBL" id="MBM3226361.1"/>
    </source>
</evidence>